<proteinExistence type="predicted"/>
<keyword evidence="1" id="KW-0812">Transmembrane</keyword>
<dbReference type="EMBL" id="HBUF01212328">
    <property type="protein sequence ID" value="CAG6665940.1"/>
    <property type="molecule type" value="Transcribed_RNA"/>
</dbReference>
<name>A0A8D8SCV9_9HEMI</name>
<evidence type="ECO:0000256" key="1">
    <source>
        <dbReference type="SAM" id="Phobius"/>
    </source>
</evidence>
<sequence>MSHFLCLSVSVSLSLSLCVCLTFSVSLCLSHFLCLSVSVSLSFSLSLSLPPSLSLSFFLSLFSLFSLPLIGSFHKFFVFFVHLLIFWNFGVIVFCSRLSRYLLCKGNQQQWLVPNRRRVNQLEEKLLVNSWPLKLHVKVPHQPEESRNPIVTGQVPLLFVKFVVTRNPQSC</sequence>
<organism evidence="2">
    <name type="scientific">Cacopsylla melanoneura</name>
    <dbReference type="NCBI Taxonomy" id="428564"/>
    <lineage>
        <taxon>Eukaryota</taxon>
        <taxon>Metazoa</taxon>
        <taxon>Ecdysozoa</taxon>
        <taxon>Arthropoda</taxon>
        <taxon>Hexapoda</taxon>
        <taxon>Insecta</taxon>
        <taxon>Pterygota</taxon>
        <taxon>Neoptera</taxon>
        <taxon>Paraneoptera</taxon>
        <taxon>Hemiptera</taxon>
        <taxon>Sternorrhyncha</taxon>
        <taxon>Psylloidea</taxon>
        <taxon>Psyllidae</taxon>
        <taxon>Psyllinae</taxon>
        <taxon>Cacopsylla</taxon>
    </lineage>
</organism>
<dbReference type="PANTHER" id="PTHR45598:SF1">
    <property type="entry name" value="4FE-4S FERREDOXIN-TYPE DOMAIN-CONTAINING PROTEIN"/>
    <property type="match status" value="1"/>
</dbReference>
<feature type="transmembrane region" description="Helical" evidence="1">
    <location>
        <begin position="76"/>
        <end position="95"/>
    </location>
</feature>
<keyword evidence="1" id="KW-1133">Transmembrane helix</keyword>
<dbReference type="PANTHER" id="PTHR45598">
    <property type="entry name" value="PROTEIN CBG11839-RELATED"/>
    <property type="match status" value="1"/>
</dbReference>
<evidence type="ECO:0000313" key="2">
    <source>
        <dbReference type="EMBL" id="CAG6665940.1"/>
    </source>
</evidence>
<accession>A0A8D8SCV9</accession>
<keyword evidence="1" id="KW-0472">Membrane</keyword>
<reference evidence="2" key="1">
    <citation type="submission" date="2021-05" db="EMBL/GenBank/DDBJ databases">
        <authorList>
            <person name="Alioto T."/>
            <person name="Alioto T."/>
            <person name="Gomez Garrido J."/>
        </authorList>
    </citation>
    <scope>NUCLEOTIDE SEQUENCE</scope>
</reference>
<dbReference type="EMBL" id="HBUF01212330">
    <property type="protein sequence ID" value="CAG6665944.1"/>
    <property type="molecule type" value="Transcribed_RNA"/>
</dbReference>
<dbReference type="AlphaFoldDB" id="A0A8D8SCV9"/>
<protein>
    <submittedName>
        <fullName evidence="2">Uncharacterized protein</fullName>
    </submittedName>
</protein>